<accession>A0A1S2V654</accession>
<dbReference type="Pfam" id="PF05016">
    <property type="entry name" value="ParE_toxin"/>
    <property type="match status" value="1"/>
</dbReference>
<comment type="caution">
    <text evidence="2">The sequence shown here is derived from an EMBL/GenBank/DDBJ whole genome shotgun (WGS) entry which is preliminary data.</text>
</comment>
<protein>
    <submittedName>
        <fullName evidence="2">Plasmid stabilization protein</fullName>
    </submittedName>
    <submittedName>
        <fullName evidence="3">Plasmid stabilization system protein ParE</fullName>
    </submittedName>
</protein>
<dbReference type="Proteomes" id="UP000181661">
    <property type="component" value="Unassembled WGS sequence"/>
</dbReference>
<dbReference type="Gene3D" id="3.30.2310.20">
    <property type="entry name" value="RelE-like"/>
    <property type="match status" value="1"/>
</dbReference>
<dbReference type="Proteomes" id="UP000182179">
    <property type="component" value="Unassembled WGS sequence"/>
</dbReference>
<keyword evidence="5" id="KW-1185">Reference proteome</keyword>
<dbReference type="InterPro" id="IPR035093">
    <property type="entry name" value="RelE/ParE_toxin_dom_sf"/>
</dbReference>
<reference evidence="3 5" key="2">
    <citation type="submission" date="2016-10" db="EMBL/GenBank/DDBJ databases">
        <authorList>
            <person name="Varghese N."/>
            <person name="Submissions S."/>
        </authorList>
    </citation>
    <scope>NUCLEOTIDE SEQUENCE [LARGE SCALE GENOMIC DNA]</scope>
    <source>
        <strain evidence="3 5">BS2773</strain>
    </source>
</reference>
<dbReference type="EMBL" id="FNTS01000002">
    <property type="protein sequence ID" value="SEE32977.1"/>
    <property type="molecule type" value="Genomic_DNA"/>
</dbReference>
<dbReference type="OrthoDB" id="9814952at2"/>
<sequence>MSHSVAFSPEALAQLDALEDYIRDTGSPLVAARFIDNLVSYCESLSLFPLRGTRRDDLLPTLRITHYRHTTVIAFMAGPETETVSILGGFYGGQNYAALLQNGEEQPPPGDA</sequence>
<dbReference type="InterPro" id="IPR007712">
    <property type="entry name" value="RelE/ParE_toxin"/>
</dbReference>
<organism evidence="2 4">
    <name type="scientific">Pseudomonas costantinii</name>
    <dbReference type="NCBI Taxonomy" id="168469"/>
    <lineage>
        <taxon>Bacteria</taxon>
        <taxon>Pseudomonadati</taxon>
        <taxon>Pseudomonadota</taxon>
        <taxon>Gammaproteobacteria</taxon>
        <taxon>Pseudomonadales</taxon>
        <taxon>Pseudomonadaceae</taxon>
        <taxon>Pseudomonas</taxon>
    </lineage>
</organism>
<proteinExistence type="predicted"/>
<dbReference type="RefSeq" id="WP_071483687.1">
    <property type="nucleotide sequence ID" value="NZ_FNTS01000002.1"/>
</dbReference>
<reference evidence="2 4" key="1">
    <citation type="submission" date="2016-08" db="EMBL/GenBank/DDBJ databases">
        <title>Draft genome sequence of Pseudomonas costantinii LMG 22119, type strain isolated from cultivated mushroom (Agaricus bisporus) sporophores.</title>
        <authorList>
            <person name="Tambong J.T."/>
        </authorList>
    </citation>
    <scope>NUCLEOTIDE SEQUENCE [LARGE SCALE GENOMIC DNA]</scope>
    <source>
        <strain evidence="2 4">LMG 22119</strain>
    </source>
</reference>
<name>A0A1S2V654_9PSED</name>
<evidence type="ECO:0000256" key="1">
    <source>
        <dbReference type="ARBA" id="ARBA00022649"/>
    </source>
</evidence>
<keyword evidence="1" id="KW-1277">Toxin-antitoxin system</keyword>
<evidence type="ECO:0000313" key="5">
    <source>
        <dbReference type="Proteomes" id="UP000182179"/>
    </source>
</evidence>
<evidence type="ECO:0000313" key="4">
    <source>
        <dbReference type="Proteomes" id="UP000181661"/>
    </source>
</evidence>
<dbReference type="AlphaFoldDB" id="A0A1S2V654"/>
<gene>
    <name evidence="2" type="ORF">BFL40_09300</name>
    <name evidence="3" type="ORF">SAMN04515675_4968</name>
</gene>
<evidence type="ECO:0000313" key="3">
    <source>
        <dbReference type="EMBL" id="SEE32977.1"/>
    </source>
</evidence>
<dbReference type="EMBL" id="MDDR01000016">
    <property type="protein sequence ID" value="OIN53666.1"/>
    <property type="molecule type" value="Genomic_DNA"/>
</dbReference>
<evidence type="ECO:0000313" key="2">
    <source>
        <dbReference type="EMBL" id="OIN53666.1"/>
    </source>
</evidence>